<accession>A0ABN7AYB9</accession>
<evidence type="ECO:0000313" key="1">
    <source>
        <dbReference type="EMBL" id="BES97179.1"/>
    </source>
</evidence>
<sequence length="69" mass="7777">MLQDKYVLAPEVWQTPAAIDLTRKACPTPKVTDSAISTSDWLQQKSMPDSTSRDSIRIVLYQLLKLDPT</sequence>
<organism evidence="1 2">
    <name type="scientific">Nesidiocoris tenuis</name>
    <dbReference type="NCBI Taxonomy" id="355587"/>
    <lineage>
        <taxon>Eukaryota</taxon>
        <taxon>Metazoa</taxon>
        <taxon>Ecdysozoa</taxon>
        <taxon>Arthropoda</taxon>
        <taxon>Hexapoda</taxon>
        <taxon>Insecta</taxon>
        <taxon>Pterygota</taxon>
        <taxon>Neoptera</taxon>
        <taxon>Paraneoptera</taxon>
        <taxon>Hemiptera</taxon>
        <taxon>Heteroptera</taxon>
        <taxon>Panheteroptera</taxon>
        <taxon>Cimicomorpha</taxon>
        <taxon>Miridae</taxon>
        <taxon>Dicyphina</taxon>
        <taxon>Nesidiocoris</taxon>
    </lineage>
</organism>
<keyword evidence="2" id="KW-1185">Reference proteome</keyword>
<dbReference type="EMBL" id="AP028916">
    <property type="protein sequence ID" value="BES97179.1"/>
    <property type="molecule type" value="Genomic_DNA"/>
</dbReference>
<proteinExistence type="predicted"/>
<protein>
    <submittedName>
        <fullName evidence="1">Uncharacterized protein</fullName>
    </submittedName>
</protein>
<gene>
    <name evidence="1" type="ORF">NTJ_09993</name>
</gene>
<reference evidence="1 2" key="1">
    <citation type="submission" date="2023-09" db="EMBL/GenBank/DDBJ databases">
        <title>Nesidiocoris tenuis whole genome shotgun sequence.</title>
        <authorList>
            <person name="Shibata T."/>
            <person name="Shimoda M."/>
            <person name="Kobayashi T."/>
            <person name="Uehara T."/>
        </authorList>
    </citation>
    <scope>NUCLEOTIDE SEQUENCE [LARGE SCALE GENOMIC DNA]</scope>
    <source>
        <strain evidence="1 2">Japan</strain>
    </source>
</reference>
<dbReference type="Proteomes" id="UP001307889">
    <property type="component" value="Chromosome 8"/>
</dbReference>
<name>A0ABN7AYB9_9HEMI</name>
<evidence type="ECO:0000313" key="2">
    <source>
        <dbReference type="Proteomes" id="UP001307889"/>
    </source>
</evidence>